<evidence type="ECO:0000313" key="4">
    <source>
        <dbReference type="EMBL" id="AEE97173.1"/>
    </source>
</evidence>
<dbReference type="GO" id="GO:0008658">
    <property type="term" value="F:penicillin binding"/>
    <property type="evidence" value="ECO:0007669"/>
    <property type="project" value="InterPro"/>
</dbReference>
<feature type="domain" description="Penicillin binding protein A dimerisation" evidence="3">
    <location>
        <begin position="56"/>
        <end position="124"/>
    </location>
</feature>
<keyword evidence="1" id="KW-0472">Membrane</keyword>
<keyword evidence="1" id="KW-1133">Transmembrane helix</keyword>
<dbReference type="PANTHER" id="PTHR30627">
    <property type="entry name" value="PEPTIDOGLYCAN D,D-TRANSPEPTIDASE"/>
    <property type="match status" value="1"/>
</dbReference>
<dbReference type="InterPro" id="IPR050515">
    <property type="entry name" value="Beta-lactam/transpept"/>
</dbReference>
<evidence type="ECO:0000256" key="1">
    <source>
        <dbReference type="SAM" id="Phobius"/>
    </source>
</evidence>
<dbReference type="HOGENOM" id="CLU_009289_1_0_9"/>
<evidence type="ECO:0000313" key="5">
    <source>
        <dbReference type="Proteomes" id="UP000008457"/>
    </source>
</evidence>
<dbReference type="GO" id="GO:0071555">
    <property type="term" value="P:cell wall organization"/>
    <property type="evidence" value="ECO:0007669"/>
    <property type="project" value="TreeGrafter"/>
</dbReference>
<accession>F4A234</accession>
<dbReference type="Pfam" id="PF21922">
    <property type="entry name" value="PBP_dimer_2"/>
    <property type="match status" value="1"/>
</dbReference>
<dbReference type="RefSeq" id="WP_013781601.1">
    <property type="nucleotide sequence ID" value="NC_015520.1"/>
</dbReference>
<organism evidence="4 5">
    <name type="scientific">Mahella australiensis (strain DSM 15567 / CIP 107919 / 50-1 BON)</name>
    <dbReference type="NCBI Taxonomy" id="697281"/>
    <lineage>
        <taxon>Bacteria</taxon>
        <taxon>Bacillati</taxon>
        <taxon>Bacillota</taxon>
        <taxon>Clostridia</taxon>
        <taxon>Thermoanaerobacterales</taxon>
        <taxon>Thermoanaerobacterales Family IV. Incertae Sedis</taxon>
        <taxon>Mahella</taxon>
    </lineage>
</organism>
<dbReference type="STRING" id="697281.Mahau_1997"/>
<dbReference type="InterPro" id="IPR001460">
    <property type="entry name" value="PCN-bd_Tpept"/>
</dbReference>
<dbReference type="InterPro" id="IPR012338">
    <property type="entry name" value="Beta-lactam/transpept-like"/>
</dbReference>
<feature type="transmembrane region" description="Helical" evidence="1">
    <location>
        <begin position="12"/>
        <end position="31"/>
    </location>
</feature>
<evidence type="ECO:0000259" key="3">
    <source>
        <dbReference type="Pfam" id="PF21922"/>
    </source>
</evidence>
<dbReference type="AlphaFoldDB" id="F4A234"/>
<dbReference type="GO" id="GO:0071972">
    <property type="term" value="F:peptidoglycan L,D-transpeptidase activity"/>
    <property type="evidence" value="ECO:0007669"/>
    <property type="project" value="TreeGrafter"/>
</dbReference>
<proteinExistence type="predicted"/>
<dbReference type="InterPro" id="IPR054120">
    <property type="entry name" value="PBPA_dimer"/>
</dbReference>
<reference evidence="5" key="1">
    <citation type="submission" date="2010-11" db="EMBL/GenBank/DDBJ databases">
        <title>The complete genome of Mahella australiensis DSM 15567.</title>
        <authorList>
            <consortium name="US DOE Joint Genome Institute (JGI-PGF)"/>
            <person name="Lucas S."/>
            <person name="Copeland A."/>
            <person name="Lapidus A."/>
            <person name="Bruce D."/>
            <person name="Goodwin L."/>
            <person name="Pitluck S."/>
            <person name="Kyrpides N."/>
            <person name="Mavromatis K."/>
            <person name="Pagani I."/>
            <person name="Ivanova N."/>
            <person name="Teshima H."/>
            <person name="Brettin T."/>
            <person name="Detter J.C."/>
            <person name="Han C."/>
            <person name="Tapia R."/>
            <person name="Land M."/>
            <person name="Hauser L."/>
            <person name="Markowitz V."/>
            <person name="Cheng J.-F."/>
            <person name="Hugenholtz P."/>
            <person name="Woyke T."/>
            <person name="Wu D."/>
            <person name="Spring S."/>
            <person name="Pukall R."/>
            <person name="Steenblock K."/>
            <person name="Schneider S."/>
            <person name="Klenk H.-P."/>
            <person name="Eisen J.A."/>
        </authorList>
    </citation>
    <scope>NUCLEOTIDE SEQUENCE [LARGE SCALE GENOMIC DNA]</scope>
    <source>
        <strain evidence="5">DSM 15567 / CIP 107919 / 50-1 BON</strain>
    </source>
</reference>
<protein>
    <submittedName>
        <fullName evidence="4">Penicillin-binding protein transpeptidase</fullName>
    </submittedName>
</protein>
<dbReference type="KEGG" id="mas:Mahau_1997"/>
<dbReference type="Gene3D" id="3.40.710.10">
    <property type="entry name" value="DD-peptidase/beta-lactamase superfamily"/>
    <property type="match status" value="1"/>
</dbReference>
<dbReference type="GO" id="GO:0005886">
    <property type="term" value="C:plasma membrane"/>
    <property type="evidence" value="ECO:0007669"/>
    <property type="project" value="TreeGrafter"/>
</dbReference>
<dbReference type="SUPFAM" id="SSF56601">
    <property type="entry name" value="beta-lactamase/transpeptidase-like"/>
    <property type="match status" value="1"/>
</dbReference>
<reference evidence="4 5" key="2">
    <citation type="journal article" date="2011" name="Stand. Genomic Sci.">
        <title>Complete genome sequence of Mahella australiensis type strain (50-1 BON).</title>
        <authorList>
            <person name="Sikorski J."/>
            <person name="Teshima H."/>
            <person name="Nolan M."/>
            <person name="Lucas S."/>
            <person name="Hammon N."/>
            <person name="Deshpande S."/>
            <person name="Cheng J.F."/>
            <person name="Pitluck S."/>
            <person name="Liolios K."/>
            <person name="Pagani I."/>
            <person name="Ivanova N."/>
            <person name="Huntemann M."/>
            <person name="Mavromatis K."/>
            <person name="Ovchinikova G."/>
            <person name="Pati A."/>
            <person name="Tapia R."/>
            <person name="Han C."/>
            <person name="Goodwin L."/>
            <person name="Chen A."/>
            <person name="Palaniappan K."/>
            <person name="Land M."/>
            <person name="Hauser L."/>
            <person name="Ngatchou-Djao O.D."/>
            <person name="Rohde M."/>
            <person name="Pukall R."/>
            <person name="Spring S."/>
            <person name="Abt B."/>
            <person name="Goker M."/>
            <person name="Detter J.C."/>
            <person name="Woyke T."/>
            <person name="Bristow J."/>
            <person name="Markowitz V."/>
            <person name="Hugenholtz P."/>
            <person name="Eisen J.A."/>
            <person name="Kyrpides N.C."/>
            <person name="Klenk H.P."/>
            <person name="Lapidus A."/>
        </authorList>
    </citation>
    <scope>NUCLEOTIDE SEQUENCE [LARGE SCALE GENOMIC DNA]</scope>
    <source>
        <strain evidence="5">DSM 15567 / CIP 107919 / 50-1 BON</strain>
    </source>
</reference>
<keyword evidence="5" id="KW-1185">Reference proteome</keyword>
<dbReference type="eggNOG" id="COG0768">
    <property type="taxonomic scope" value="Bacteria"/>
</dbReference>
<dbReference type="EMBL" id="CP002360">
    <property type="protein sequence ID" value="AEE97173.1"/>
    <property type="molecule type" value="Genomic_DNA"/>
</dbReference>
<keyword evidence="1" id="KW-0812">Transmembrane</keyword>
<dbReference type="Proteomes" id="UP000008457">
    <property type="component" value="Chromosome"/>
</dbReference>
<sequence>MNRIKRNTKQVLVVFAAVFILLMGYLLYTYFFQGNRLANSYYNKRITQKSRDVVWGDIKDRNGEMLAVSRQRNNQWVRDYPHGAVTAHVVGYVDPKLGRAGIENSQATYLLGLNNGVLEQAVQRFVFHELHGNNIILTLDYRLQKAAYDALGNRRGAVVAMDPRTGEVLAMVSKPDFDPNNLASLNDKDVLYNKALQGTYPPGSTFKVVTLVSALKNIPDIDSQTFTCKGYINVGNYKLRCSGNKAHGQLNINEALEVSCNTTFASIGLQLGDKLLSQTAKTFLFNKTFTWDDMTVYASNFPKEEHITDDELAKNAIGQGKVTVTPMHMAMITSAIANDGDIMQPRLVKAVENSRGRIIRRFSPRRYAHVIDKPIADEITDMMVSVVTDGTGKSARISGVDVAGKTGTAQAGGQQEDHAWFISFAPADTPSIAVAVIVENAGTGGIQAAPIARKVMEQALILGYK</sequence>
<evidence type="ECO:0000259" key="2">
    <source>
        <dbReference type="Pfam" id="PF00905"/>
    </source>
</evidence>
<gene>
    <name evidence="4" type="ordered locus">Mahau_1997</name>
</gene>
<dbReference type="PANTHER" id="PTHR30627:SF24">
    <property type="entry name" value="PENICILLIN-BINDING PROTEIN 4B"/>
    <property type="match status" value="1"/>
</dbReference>
<dbReference type="OrthoDB" id="9804124at2"/>
<feature type="domain" description="Penicillin-binding protein transpeptidase" evidence="2">
    <location>
        <begin position="156"/>
        <end position="457"/>
    </location>
</feature>
<name>F4A234_MAHA5</name>
<dbReference type="Pfam" id="PF00905">
    <property type="entry name" value="Transpeptidase"/>
    <property type="match status" value="1"/>
</dbReference>
<dbReference type="Gene3D" id="3.90.1310.10">
    <property type="entry name" value="Penicillin-binding protein 2a (Domain 2)"/>
    <property type="match status" value="1"/>
</dbReference>